<reference evidence="2 3" key="1">
    <citation type="submission" date="2019-09" db="EMBL/GenBank/DDBJ databases">
        <authorList>
            <person name="Depoorter E."/>
        </authorList>
    </citation>
    <scope>NUCLEOTIDE SEQUENCE [LARGE SCALE GENOMIC DNA]</scope>
    <source>
        <strain evidence="2">R-18112</strain>
    </source>
</reference>
<evidence type="ECO:0000313" key="3">
    <source>
        <dbReference type="Proteomes" id="UP000494274"/>
    </source>
</evidence>
<dbReference type="AlphaFoldDB" id="A0A6P2TQV9"/>
<accession>A0A6P2TQV9</accession>
<name>A0A6P2TQV9_BURL3</name>
<organism evidence="2 3">
    <name type="scientific">Burkholderia lata (strain ATCC 17760 / DSM 23089 / LMG 22485 / NCIMB 9086 / R18194 / 383)</name>
    <dbReference type="NCBI Taxonomy" id="482957"/>
    <lineage>
        <taxon>Bacteria</taxon>
        <taxon>Pseudomonadati</taxon>
        <taxon>Pseudomonadota</taxon>
        <taxon>Betaproteobacteria</taxon>
        <taxon>Burkholderiales</taxon>
        <taxon>Burkholderiaceae</taxon>
        <taxon>Burkholderia</taxon>
        <taxon>Burkholderia cepacia complex</taxon>
    </lineage>
</organism>
<evidence type="ECO:0000313" key="2">
    <source>
        <dbReference type="EMBL" id="VWC60086.1"/>
    </source>
</evidence>
<sequence length="202" mass="22304">MRKEKREAAAKDFDRLLADEDLAKLQAAFDTCDMKCAADWASGLCCRSNRIGAISRVVSSRKARTHTTTQRCTFASAIFVHTNGALRPFTIQILAACLPGGRAPTACRSSSRPITWCRQPNAGGATPGEQKNPETQPPADIAPHPHFGRCHRPTVSLRLTTGHRGRKSSEQSDRLPIPYRNQRMPTRFTDTASAYDGDKRVR</sequence>
<dbReference type="EMBL" id="CABVQI010000002">
    <property type="protein sequence ID" value="VWC60086.1"/>
    <property type="molecule type" value="Genomic_DNA"/>
</dbReference>
<protein>
    <submittedName>
        <fullName evidence="2">Uncharacterized protein</fullName>
    </submittedName>
</protein>
<proteinExistence type="predicted"/>
<gene>
    <name evidence="2" type="ORF">BLA18112_00872</name>
</gene>
<feature type="region of interest" description="Disordered" evidence="1">
    <location>
        <begin position="118"/>
        <end position="202"/>
    </location>
</feature>
<dbReference type="Proteomes" id="UP000494274">
    <property type="component" value="Unassembled WGS sequence"/>
</dbReference>
<evidence type="ECO:0000256" key="1">
    <source>
        <dbReference type="SAM" id="MobiDB-lite"/>
    </source>
</evidence>